<evidence type="ECO:0000313" key="4">
    <source>
        <dbReference type="Proteomes" id="UP000184212"/>
    </source>
</evidence>
<name>A0A1M5K7T4_9BACT</name>
<dbReference type="AlphaFoldDB" id="A0A1M5K7T4"/>
<evidence type="ECO:0000313" key="3">
    <source>
        <dbReference type="EMBL" id="SHG48670.1"/>
    </source>
</evidence>
<dbReference type="InterPro" id="IPR021994">
    <property type="entry name" value="DUF3592"/>
</dbReference>
<keyword evidence="1" id="KW-0472">Membrane</keyword>
<dbReference type="EMBL" id="FQWQ01000001">
    <property type="protein sequence ID" value="SHG48670.1"/>
    <property type="molecule type" value="Genomic_DNA"/>
</dbReference>
<feature type="transmembrane region" description="Helical" evidence="1">
    <location>
        <begin position="13"/>
        <end position="32"/>
    </location>
</feature>
<keyword evidence="1" id="KW-0812">Transmembrane</keyword>
<evidence type="ECO:0000259" key="2">
    <source>
        <dbReference type="Pfam" id="PF12158"/>
    </source>
</evidence>
<keyword evidence="4" id="KW-1185">Reference proteome</keyword>
<dbReference type="Proteomes" id="UP000184212">
    <property type="component" value="Unassembled WGS sequence"/>
</dbReference>
<dbReference type="OrthoDB" id="987918at2"/>
<protein>
    <recommendedName>
        <fullName evidence="2">DUF3592 domain-containing protein</fullName>
    </recommendedName>
</protein>
<organism evidence="3 4">
    <name type="scientific">Chryseolinea serpens</name>
    <dbReference type="NCBI Taxonomy" id="947013"/>
    <lineage>
        <taxon>Bacteria</taxon>
        <taxon>Pseudomonadati</taxon>
        <taxon>Bacteroidota</taxon>
        <taxon>Cytophagia</taxon>
        <taxon>Cytophagales</taxon>
        <taxon>Fulvivirgaceae</taxon>
        <taxon>Chryseolinea</taxon>
    </lineage>
</organism>
<evidence type="ECO:0000256" key="1">
    <source>
        <dbReference type="SAM" id="Phobius"/>
    </source>
</evidence>
<accession>A0A1M5K7T4</accession>
<gene>
    <name evidence="3" type="ORF">SAMN04488109_0482</name>
</gene>
<sequence length="146" mass="16659">MNIQKNKSEQGEGLLGCAIAPILLVVLAYIGYQRSLDARYKRQIAASFSETPGEIVAYWEESSSESGSRSPSIQYSYRVEGNRYSRTVRTSIHFPDCEDVTSIACAQKRFWVIYSTEDPRKSLINLEIQIQDIEHPKFPETLDDFI</sequence>
<keyword evidence="1" id="KW-1133">Transmembrane helix</keyword>
<dbReference type="RefSeq" id="WP_073130739.1">
    <property type="nucleotide sequence ID" value="NZ_FQWQ01000001.1"/>
</dbReference>
<reference evidence="3 4" key="1">
    <citation type="submission" date="2016-11" db="EMBL/GenBank/DDBJ databases">
        <authorList>
            <person name="Jaros S."/>
            <person name="Januszkiewicz K."/>
            <person name="Wedrychowicz H."/>
        </authorList>
    </citation>
    <scope>NUCLEOTIDE SEQUENCE [LARGE SCALE GENOMIC DNA]</scope>
    <source>
        <strain evidence="3 4">DSM 24574</strain>
    </source>
</reference>
<proteinExistence type="predicted"/>
<feature type="domain" description="DUF3592" evidence="2">
    <location>
        <begin position="51"/>
        <end position="125"/>
    </location>
</feature>
<dbReference type="Pfam" id="PF12158">
    <property type="entry name" value="DUF3592"/>
    <property type="match status" value="1"/>
</dbReference>
<dbReference type="STRING" id="947013.SAMN04488109_0482"/>